<feature type="domain" description="BD-FAE-like" evidence="2">
    <location>
        <begin position="21"/>
        <end position="199"/>
    </location>
</feature>
<keyword evidence="4" id="KW-1185">Reference proteome</keyword>
<evidence type="ECO:0000256" key="1">
    <source>
        <dbReference type="ARBA" id="ARBA00022801"/>
    </source>
</evidence>
<dbReference type="PANTHER" id="PTHR48081:SF13">
    <property type="entry name" value="ALPHA_BETA HYDROLASE"/>
    <property type="match status" value="1"/>
</dbReference>
<dbReference type="EMBL" id="JBHUEA010000002">
    <property type="protein sequence ID" value="MFD1720314.1"/>
    <property type="molecule type" value="Genomic_DNA"/>
</dbReference>
<evidence type="ECO:0000313" key="4">
    <source>
        <dbReference type="Proteomes" id="UP001597347"/>
    </source>
</evidence>
<accession>A0ABW4LEA9</accession>
<dbReference type="EC" id="3.4.-.-" evidence="3"/>
<dbReference type="Gene3D" id="3.40.50.1820">
    <property type="entry name" value="alpha/beta hydrolase"/>
    <property type="match status" value="1"/>
</dbReference>
<dbReference type="GO" id="GO:0016787">
    <property type="term" value="F:hydrolase activity"/>
    <property type="evidence" value="ECO:0007669"/>
    <property type="project" value="UniProtKB-KW"/>
</dbReference>
<gene>
    <name evidence="3" type="ORF">ACFSBI_02030</name>
</gene>
<sequence length="245" mass="25479">MTERFEYGDGPMRYAVLHPAEDAVGTVVLIHGGFWRGAPELFDGPTPLAEALVARGRHVWQIEYRQLPNGGGYPQTLDDVAAAIELLGAVAADRGLDLGPVVTVGHSAGGHLAVWALSRPDAVLPLAGAVSLAGALNLRLGDEEGIGSGAVTDFLGGTAAQHPDRYAAADPIARIDPSRPVRIVHGDRDDVVPMNQSDTYVAAAREAGQDAAVAVVEGDHMVVIDPAHPAFDALTAALEQIRAAA</sequence>
<proteinExistence type="predicted"/>
<dbReference type="InterPro" id="IPR050300">
    <property type="entry name" value="GDXG_lipolytic_enzyme"/>
</dbReference>
<name>A0ABW4LEA9_9MICO</name>
<evidence type="ECO:0000259" key="2">
    <source>
        <dbReference type="Pfam" id="PF20434"/>
    </source>
</evidence>
<keyword evidence="1 3" id="KW-0378">Hydrolase</keyword>
<protein>
    <submittedName>
        <fullName evidence="3">Alpha/beta hydrolase family protein</fullName>
        <ecNumber evidence="3">3.4.-.-</ecNumber>
    </submittedName>
</protein>
<dbReference type="InterPro" id="IPR049492">
    <property type="entry name" value="BD-FAE-like_dom"/>
</dbReference>
<dbReference type="Pfam" id="PF20434">
    <property type="entry name" value="BD-FAE"/>
    <property type="match status" value="1"/>
</dbReference>
<dbReference type="PANTHER" id="PTHR48081">
    <property type="entry name" value="AB HYDROLASE SUPERFAMILY PROTEIN C4A8.06C"/>
    <property type="match status" value="1"/>
</dbReference>
<dbReference type="Proteomes" id="UP001597347">
    <property type="component" value="Unassembled WGS sequence"/>
</dbReference>
<reference evidence="4" key="1">
    <citation type="journal article" date="2019" name="Int. J. Syst. Evol. Microbiol.">
        <title>The Global Catalogue of Microorganisms (GCM) 10K type strain sequencing project: providing services to taxonomists for standard genome sequencing and annotation.</title>
        <authorList>
            <consortium name="The Broad Institute Genomics Platform"/>
            <consortium name="The Broad Institute Genome Sequencing Center for Infectious Disease"/>
            <person name="Wu L."/>
            <person name="Ma J."/>
        </authorList>
    </citation>
    <scope>NUCLEOTIDE SEQUENCE [LARGE SCALE GENOMIC DNA]</scope>
    <source>
        <strain evidence="4">CGMCC 1.12471</strain>
    </source>
</reference>
<evidence type="ECO:0000313" key="3">
    <source>
        <dbReference type="EMBL" id="MFD1720314.1"/>
    </source>
</evidence>
<organism evidence="3 4">
    <name type="scientific">Amnibacterium endophyticum</name>
    <dbReference type="NCBI Taxonomy" id="2109337"/>
    <lineage>
        <taxon>Bacteria</taxon>
        <taxon>Bacillati</taxon>
        <taxon>Actinomycetota</taxon>
        <taxon>Actinomycetes</taxon>
        <taxon>Micrococcales</taxon>
        <taxon>Microbacteriaceae</taxon>
        <taxon>Amnibacterium</taxon>
    </lineage>
</organism>
<comment type="caution">
    <text evidence="3">The sequence shown here is derived from an EMBL/GenBank/DDBJ whole genome shotgun (WGS) entry which is preliminary data.</text>
</comment>
<dbReference type="SUPFAM" id="SSF53474">
    <property type="entry name" value="alpha/beta-Hydrolases"/>
    <property type="match status" value="1"/>
</dbReference>
<dbReference type="InterPro" id="IPR029058">
    <property type="entry name" value="AB_hydrolase_fold"/>
</dbReference>
<dbReference type="RefSeq" id="WP_377931516.1">
    <property type="nucleotide sequence ID" value="NZ_JBHUEA010000002.1"/>
</dbReference>